<evidence type="ECO:0000313" key="2">
    <source>
        <dbReference type="EMBL" id="KPA44811.1"/>
    </source>
</evidence>
<reference evidence="2 3" key="1">
    <citation type="submission" date="2015-04" db="EMBL/GenBank/DDBJ databases">
        <title>The draft genome sequence of Fusarium langsethiae, a T-2/HT-2 mycotoxin producer.</title>
        <authorList>
            <person name="Lysoe E."/>
            <person name="Divon H.H."/>
            <person name="Terzi V."/>
            <person name="Orru L."/>
            <person name="Lamontanara A."/>
            <person name="Kolseth A.-K."/>
            <person name="Frandsen R.J."/>
            <person name="Nielsen K."/>
            <person name="Thrane U."/>
        </authorList>
    </citation>
    <scope>NUCLEOTIDE SEQUENCE [LARGE SCALE GENOMIC DNA]</scope>
    <source>
        <strain evidence="2 3">Fl201059</strain>
    </source>
</reference>
<accession>A0A0N0V855</accession>
<dbReference type="OrthoDB" id="2333384at2759"/>
<evidence type="ECO:0000313" key="3">
    <source>
        <dbReference type="Proteomes" id="UP000037904"/>
    </source>
</evidence>
<dbReference type="InterPro" id="IPR014752">
    <property type="entry name" value="Arrestin-like_C"/>
</dbReference>
<organism evidence="2 3">
    <name type="scientific">Fusarium langsethiae</name>
    <dbReference type="NCBI Taxonomy" id="179993"/>
    <lineage>
        <taxon>Eukaryota</taxon>
        <taxon>Fungi</taxon>
        <taxon>Dikarya</taxon>
        <taxon>Ascomycota</taxon>
        <taxon>Pezizomycotina</taxon>
        <taxon>Sordariomycetes</taxon>
        <taxon>Hypocreomycetidae</taxon>
        <taxon>Hypocreales</taxon>
        <taxon>Nectriaceae</taxon>
        <taxon>Fusarium</taxon>
    </lineage>
</organism>
<dbReference type="AlphaFoldDB" id="A0A0N0V855"/>
<sequence>MPRTGTSCSSLLGIRLEGDRSSYAPGDTIIGCVYRRNHVVSANASIFISVSGRTKTKIVVSRGNSTSTYRGRFNLIPPRNRQKIFQGPLHIEFGGDEQAWPFAITLPKYVDPDHLQNGEQNESFLPLRTADHVLPSTYTYPTVGHTEAFVEYYLTAAIHLGGKSETVEATLPITVASMDPIPPIADFGLKRARSSHQITTYRLVPGMDEIKLSFSQKFKQALQTTSVPQFAFDLFIGLPTTIQLDNPNPLPLQLNVVPNRKDTSEVLHDVPQKVKLSFLSIQVVTTTEVMCEGTFTPHTKDKNAEVNLGIMNVLSRAKDGIYIPCTNDCSPIDIGAMIDLRLGCFGPGFPHRRGVQGHSFNPSFTTYNIRQSHRLKWEIRGTIAGELFKENGVIPVKLLAPSDERGSGRFEEDQKVPVADVEAGGETEPIAGPSQVQRSESWIQPPAEEEAPPSFIEAVKEDAARPPEKAGT</sequence>
<comment type="caution">
    <text evidence="2">The sequence shown here is derived from an EMBL/GenBank/DDBJ whole genome shotgun (WGS) entry which is preliminary data.</text>
</comment>
<feature type="compositionally biased region" description="Basic and acidic residues" evidence="1">
    <location>
        <begin position="458"/>
        <end position="472"/>
    </location>
</feature>
<dbReference type="InterPro" id="IPR014756">
    <property type="entry name" value="Ig_E-set"/>
</dbReference>
<dbReference type="Proteomes" id="UP000037904">
    <property type="component" value="Unassembled WGS sequence"/>
</dbReference>
<gene>
    <name evidence="2" type="ORF">FLAG1_02259</name>
</gene>
<feature type="region of interest" description="Disordered" evidence="1">
    <location>
        <begin position="403"/>
        <end position="472"/>
    </location>
</feature>
<evidence type="ECO:0008006" key="4">
    <source>
        <dbReference type="Google" id="ProtNLM"/>
    </source>
</evidence>
<feature type="compositionally biased region" description="Basic and acidic residues" evidence="1">
    <location>
        <begin position="403"/>
        <end position="415"/>
    </location>
</feature>
<dbReference type="SUPFAM" id="SSF81296">
    <property type="entry name" value="E set domains"/>
    <property type="match status" value="1"/>
</dbReference>
<keyword evidence="3" id="KW-1185">Reference proteome</keyword>
<dbReference type="Gene3D" id="2.60.40.640">
    <property type="match status" value="1"/>
</dbReference>
<dbReference type="EMBL" id="JXCE01000021">
    <property type="protein sequence ID" value="KPA44811.1"/>
    <property type="molecule type" value="Genomic_DNA"/>
</dbReference>
<evidence type="ECO:0000256" key="1">
    <source>
        <dbReference type="SAM" id="MobiDB-lite"/>
    </source>
</evidence>
<protein>
    <recommendedName>
        <fullName evidence="4">Arrestin-like N-terminal domain-containing protein</fullName>
    </recommendedName>
</protein>
<name>A0A0N0V855_FUSLA</name>
<proteinExistence type="predicted"/>